<evidence type="ECO:0000313" key="7">
    <source>
        <dbReference type="Proteomes" id="UP000590740"/>
    </source>
</evidence>
<dbReference type="InterPro" id="IPR038765">
    <property type="entry name" value="Papain-like_cys_pep_sf"/>
</dbReference>
<feature type="domain" description="NlpC/P60" evidence="5">
    <location>
        <begin position="23"/>
        <end position="142"/>
    </location>
</feature>
<organism evidence="6 7">
    <name type="scientific">Prosthecobacter vanneervenii</name>
    <dbReference type="NCBI Taxonomy" id="48466"/>
    <lineage>
        <taxon>Bacteria</taxon>
        <taxon>Pseudomonadati</taxon>
        <taxon>Verrucomicrobiota</taxon>
        <taxon>Verrucomicrobiia</taxon>
        <taxon>Verrucomicrobiales</taxon>
        <taxon>Verrucomicrobiaceae</taxon>
        <taxon>Prosthecobacter</taxon>
    </lineage>
</organism>
<sequence length="142" mass="15623">MTTPAVVPLYFNGLYAYAHESHPPIVHQLVAAANELVGKPYKWGGGHRYLFDNGFDCSGSVSHVLYRARLLTRPLSSTAFASYALAGPGNYVTLFVNPGHHVFIQICGLRFDTSGSYAGEGPRWRLASRSYAGFHARHPAWL</sequence>
<evidence type="ECO:0000313" key="6">
    <source>
        <dbReference type="EMBL" id="MBB5034585.1"/>
    </source>
</evidence>
<protein>
    <submittedName>
        <fullName evidence="6">Cell wall-associated NlpC family hydrolase</fullName>
    </submittedName>
</protein>
<reference evidence="6 7" key="1">
    <citation type="submission" date="2020-08" db="EMBL/GenBank/DDBJ databases">
        <title>Genomic Encyclopedia of Type Strains, Phase IV (KMG-IV): sequencing the most valuable type-strain genomes for metagenomic binning, comparative biology and taxonomic classification.</title>
        <authorList>
            <person name="Goeker M."/>
        </authorList>
    </citation>
    <scope>NUCLEOTIDE SEQUENCE [LARGE SCALE GENOMIC DNA]</scope>
    <source>
        <strain evidence="6 7">DSM 12252</strain>
    </source>
</reference>
<evidence type="ECO:0000256" key="1">
    <source>
        <dbReference type="ARBA" id="ARBA00007074"/>
    </source>
</evidence>
<keyword evidence="3 6" id="KW-0378">Hydrolase</keyword>
<name>A0A7W7YE83_9BACT</name>
<gene>
    <name evidence="6" type="ORF">HNQ65_004190</name>
</gene>
<evidence type="ECO:0000256" key="2">
    <source>
        <dbReference type="ARBA" id="ARBA00022670"/>
    </source>
</evidence>
<dbReference type="EMBL" id="JACHIG010000010">
    <property type="protein sequence ID" value="MBB5034585.1"/>
    <property type="molecule type" value="Genomic_DNA"/>
</dbReference>
<dbReference type="Proteomes" id="UP000590740">
    <property type="component" value="Unassembled WGS sequence"/>
</dbReference>
<dbReference type="InterPro" id="IPR000064">
    <property type="entry name" value="NLP_P60_dom"/>
</dbReference>
<dbReference type="AlphaFoldDB" id="A0A7W7YE83"/>
<comment type="similarity">
    <text evidence="1">Belongs to the peptidase C40 family.</text>
</comment>
<dbReference type="GO" id="GO:0008234">
    <property type="term" value="F:cysteine-type peptidase activity"/>
    <property type="evidence" value="ECO:0007669"/>
    <property type="project" value="UniProtKB-KW"/>
</dbReference>
<dbReference type="GO" id="GO:0006508">
    <property type="term" value="P:proteolysis"/>
    <property type="evidence" value="ECO:0007669"/>
    <property type="project" value="UniProtKB-KW"/>
</dbReference>
<dbReference type="SUPFAM" id="SSF54001">
    <property type="entry name" value="Cysteine proteinases"/>
    <property type="match status" value="1"/>
</dbReference>
<evidence type="ECO:0000259" key="5">
    <source>
        <dbReference type="PROSITE" id="PS51935"/>
    </source>
</evidence>
<dbReference type="RefSeq" id="WP_184342536.1">
    <property type="nucleotide sequence ID" value="NZ_JACHIG010000010.1"/>
</dbReference>
<dbReference type="PROSITE" id="PS51935">
    <property type="entry name" value="NLPC_P60"/>
    <property type="match status" value="1"/>
</dbReference>
<accession>A0A7W7YE83</accession>
<keyword evidence="7" id="KW-1185">Reference proteome</keyword>
<proteinExistence type="inferred from homology"/>
<evidence type="ECO:0000256" key="4">
    <source>
        <dbReference type="ARBA" id="ARBA00022807"/>
    </source>
</evidence>
<evidence type="ECO:0000256" key="3">
    <source>
        <dbReference type="ARBA" id="ARBA00022801"/>
    </source>
</evidence>
<keyword evidence="4" id="KW-0788">Thiol protease</keyword>
<keyword evidence="2" id="KW-0645">Protease</keyword>
<dbReference type="Gene3D" id="3.90.1720.10">
    <property type="entry name" value="endopeptidase domain like (from Nostoc punctiforme)"/>
    <property type="match status" value="1"/>
</dbReference>
<comment type="caution">
    <text evidence="6">The sequence shown here is derived from an EMBL/GenBank/DDBJ whole genome shotgun (WGS) entry which is preliminary data.</text>
</comment>